<evidence type="ECO:0000313" key="2">
    <source>
        <dbReference type="Proteomes" id="UP000325440"/>
    </source>
</evidence>
<name>A0A5E4NEI6_9HEMI</name>
<protein>
    <submittedName>
        <fullName evidence="1">Uncharacterized protein</fullName>
    </submittedName>
</protein>
<evidence type="ECO:0000313" key="1">
    <source>
        <dbReference type="EMBL" id="VVC43274.1"/>
    </source>
</evidence>
<reference evidence="1 2" key="1">
    <citation type="submission" date="2019-08" db="EMBL/GenBank/DDBJ databases">
        <authorList>
            <person name="Alioto T."/>
            <person name="Alioto T."/>
            <person name="Gomez Garrido J."/>
        </authorList>
    </citation>
    <scope>NUCLEOTIDE SEQUENCE [LARGE SCALE GENOMIC DNA]</scope>
</reference>
<dbReference type="Proteomes" id="UP000325440">
    <property type="component" value="Unassembled WGS sequence"/>
</dbReference>
<proteinExistence type="predicted"/>
<accession>A0A5E4NEI6</accession>
<dbReference type="AlphaFoldDB" id="A0A5E4NEI6"/>
<gene>
    <name evidence="1" type="ORF">CINCED_3A019955</name>
</gene>
<organism evidence="1 2">
    <name type="scientific">Cinara cedri</name>
    <dbReference type="NCBI Taxonomy" id="506608"/>
    <lineage>
        <taxon>Eukaryota</taxon>
        <taxon>Metazoa</taxon>
        <taxon>Ecdysozoa</taxon>
        <taxon>Arthropoda</taxon>
        <taxon>Hexapoda</taxon>
        <taxon>Insecta</taxon>
        <taxon>Pterygota</taxon>
        <taxon>Neoptera</taxon>
        <taxon>Paraneoptera</taxon>
        <taxon>Hemiptera</taxon>
        <taxon>Sternorrhyncha</taxon>
        <taxon>Aphidomorpha</taxon>
        <taxon>Aphidoidea</taxon>
        <taxon>Aphididae</taxon>
        <taxon>Lachninae</taxon>
        <taxon>Cinara</taxon>
    </lineage>
</organism>
<keyword evidence="2" id="KW-1185">Reference proteome</keyword>
<sequence>MPLVTHSLVYYIKTKDFYADLLKIPGLLECTDMVNLPRDLPCNVAESKKIPGLFPMNRMEKRSQSFVHYVPNLMLIRLMVKKRSKRKASGVMWSKTTWRLTITRSACLGKTTWMCIERMFPFARSTIN</sequence>
<dbReference type="EMBL" id="CABPRJ010002368">
    <property type="protein sequence ID" value="VVC43274.1"/>
    <property type="molecule type" value="Genomic_DNA"/>
</dbReference>